<keyword evidence="9" id="KW-0170">Cobalt</keyword>
<keyword evidence="4" id="KW-0055">Arginine biosynthesis</keyword>
<dbReference type="InterPro" id="IPR011650">
    <property type="entry name" value="Peptidase_M20_dimer"/>
</dbReference>
<dbReference type="Pfam" id="PF01546">
    <property type="entry name" value="Peptidase_M20"/>
    <property type="match status" value="1"/>
</dbReference>
<evidence type="ECO:0000256" key="6">
    <source>
        <dbReference type="ARBA" id="ARBA00022723"/>
    </source>
</evidence>
<dbReference type="InterPro" id="IPR010169">
    <property type="entry name" value="AcOrn-deacetyl"/>
</dbReference>
<dbReference type="NCBIfam" id="TIGR01892">
    <property type="entry name" value="AcOrn-deacetyl"/>
    <property type="match status" value="1"/>
</dbReference>
<dbReference type="Gene3D" id="3.40.630.10">
    <property type="entry name" value="Zn peptidases"/>
    <property type="match status" value="1"/>
</dbReference>
<evidence type="ECO:0000256" key="8">
    <source>
        <dbReference type="ARBA" id="ARBA00022833"/>
    </source>
</evidence>
<dbReference type="SUPFAM" id="SSF53187">
    <property type="entry name" value="Zn-dependent exopeptidases"/>
    <property type="match status" value="1"/>
</dbReference>
<evidence type="ECO:0000259" key="10">
    <source>
        <dbReference type="Pfam" id="PF07687"/>
    </source>
</evidence>
<comment type="cofactor">
    <cofactor evidence="1">
        <name>Zn(2+)</name>
        <dbReference type="ChEBI" id="CHEBI:29105"/>
    </cofactor>
</comment>
<keyword evidence="5" id="KW-0028">Amino-acid biosynthesis</keyword>
<evidence type="ECO:0000256" key="7">
    <source>
        <dbReference type="ARBA" id="ARBA00022801"/>
    </source>
</evidence>
<dbReference type="InterPro" id="IPR050072">
    <property type="entry name" value="Peptidase_M20A"/>
</dbReference>
<evidence type="ECO:0000313" key="12">
    <source>
        <dbReference type="Proteomes" id="UP000188937"/>
    </source>
</evidence>
<evidence type="ECO:0000256" key="9">
    <source>
        <dbReference type="ARBA" id="ARBA00023285"/>
    </source>
</evidence>
<name>A0A1U9KHN6_ACEAC</name>
<keyword evidence="3" id="KW-0963">Cytoplasm</keyword>
<dbReference type="Proteomes" id="UP000188937">
    <property type="component" value="Chromosome"/>
</dbReference>
<dbReference type="NCBIfam" id="NF005710">
    <property type="entry name" value="PRK07522.1"/>
    <property type="match status" value="1"/>
</dbReference>
<dbReference type="STRING" id="435.A0U92_11445"/>
<comment type="similarity">
    <text evidence="2">Belongs to the peptidase M20A family. ArgE subfamily.</text>
</comment>
<feature type="domain" description="Peptidase M20 dimerisation" evidence="10">
    <location>
        <begin position="177"/>
        <end position="288"/>
    </location>
</feature>
<gene>
    <name evidence="11" type="ORF">A0U92_11445</name>
</gene>
<dbReference type="GO" id="GO:0008777">
    <property type="term" value="F:acetylornithine deacetylase activity"/>
    <property type="evidence" value="ECO:0007669"/>
    <property type="project" value="TreeGrafter"/>
</dbReference>
<dbReference type="GO" id="GO:0006526">
    <property type="term" value="P:L-arginine biosynthetic process"/>
    <property type="evidence" value="ECO:0007669"/>
    <property type="project" value="UniProtKB-KW"/>
</dbReference>
<evidence type="ECO:0000256" key="4">
    <source>
        <dbReference type="ARBA" id="ARBA00022571"/>
    </source>
</evidence>
<dbReference type="PROSITE" id="PS00759">
    <property type="entry name" value="ARGE_DAPE_CPG2_2"/>
    <property type="match status" value="1"/>
</dbReference>
<dbReference type="InterPro" id="IPR036264">
    <property type="entry name" value="Bact_exopeptidase_dim_dom"/>
</dbReference>
<dbReference type="SUPFAM" id="SSF55031">
    <property type="entry name" value="Bacterial exopeptidase dimerisation domain"/>
    <property type="match status" value="1"/>
</dbReference>
<evidence type="ECO:0000256" key="1">
    <source>
        <dbReference type="ARBA" id="ARBA00001947"/>
    </source>
</evidence>
<keyword evidence="7" id="KW-0378">Hydrolase</keyword>
<dbReference type="PANTHER" id="PTHR43808:SF31">
    <property type="entry name" value="N-ACETYL-L-CITRULLINE DEACETYLASE"/>
    <property type="match status" value="1"/>
</dbReference>
<evidence type="ECO:0000256" key="3">
    <source>
        <dbReference type="ARBA" id="ARBA00022490"/>
    </source>
</evidence>
<dbReference type="AlphaFoldDB" id="A0A1U9KHN6"/>
<dbReference type="OrthoDB" id="9809784at2"/>
<reference evidence="11 12" key="1">
    <citation type="submission" date="2016-03" db="EMBL/GenBank/DDBJ databases">
        <title>Acetic acid bacteria sequencing.</title>
        <authorList>
            <person name="Brandt J."/>
            <person name="Jakob F."/>
            <person name="Vogel R.F."/>
        </authorList>
    </citation>
    <scope>NUCLEOTIDE SEQUENCE [LARGE SCALE GENOMIC DNA]</scope>
    <source>
        <strain evidence="11 12">TMW2.1153</strain>
    </source>
</reference>
<dbReference type="KEGG" id="aace:A0U92_11445"/>
<protein>
    <submittedName>
        <fullName evidence="11">Acetylornithine deacetylase</fullName>
    </submittedName>
</protein>
<evidence type="ECO:0000256" key="2">
    <source>
        <dbReference type="ARBA" id="ARBA00005691"/>
    </source>
</evidence>
<dbReference type="GO" id="GO:0046872">
    <property type="term" value="F:metal ion binding"/>
    <property type="evidence" value="ECO:0007669"/>
    <property type="project" value="UniProtKB-KW"/>
</dbReference>
<evidence type="ECO:0000256" key="5">
    <source>
        <dbReference type="ARBA" id="ARBA00022605"/>
    </source>
</evidence>
<dbReference type="InterPro" id="IPR002933">
    <property type="entry name" value="Peptidase_M20"/>
</dbReference>
<keyword evidence="8" id="KW-0862">Zinc</keyword>
<accession>A0A1U9KHN6</accession>
<proteinExistence type="inferred from homology"/>
<keyword evidence="12" id="KW-1185">Reference proteome</keyword>
<keyword evidence="6" id="KW-0479">Metal-binding</keyword>
<dbReference type="Gene3D" id="3.30.70.360">
    <property type="match status" value="1"/>
</dbReference>
<dbReference type="RefSeq" id="WP_077813353.1">
    <property type="nucleotide sequence ID" value="NZ_CP014692.1"/>
</dbReference>
<dbReference type="Pfam" id="PF07687">
    <property type="entry name" value="M20_dimer"/>
    <property type="match status" value="1"/>
</dbReference>
<evidence type="ECO:0000313" key="11">
    <source>
        <dbReference type="EMBL" id="AQS85300.1"/>
    </source>
</evidence>
<dbReference type="EMBL" id="CP014692">
    <property type="protein sequence ID" value="AQS85300.1"/>
    <property type="molecule type" value="Genomic_DNA"/>
</dbReference>
<dbReference type="CDD" id="cd03894">
    <property type="entry name" value="M20_ArgE"/>
    <property type="match status" value="1"/>
</dbReference>
<organism evidence="11 12">
    <name type="scientific">Acetobacter aceti</name>
    <dbReference type="NCBI Taxonomy" id="435"/>
    <lineage>
        <taxon>Bacteria</taxon>
        <taxon>Pseudomonadati</taxon>
        <taxon>Pseudomonadota</taxon>
        <taxon>Alphaproteobacteria</taxon>
        <taxon>Acetobacterales</taxon>
        <taxon>Acetobacteraceae</taxon>
        <taxon>Acetobacter</taxon>
        <taxon>Acetobacter subgen. Acetobacter</taxon>
    </lineage>
</organism>
<dbReference type="InterPro" id="IPR001261">
    <property type="entry name" value="ArgE/DapE_CS"/>
</dbReference>
<sequence>MTSPYELSVRAILERLIAFPTVCRTKNVELIDWVEAFLQGLGARCHRVPGREDGRFNLFASIGPDTPDGIVLSAHSDVVPVEGQPWTTDPFVLTERDGKLYGRGSSDMKGFLACMLVAARYAASQSGLSAPLHLAISYDEEIGCVGVHSMLHDLAARGFQARGCVIGEPTGLRAVSGHKGKLAARIVCHGLAAHSANPSRGCNAIGLATEMVKAIESLQEELKETGVQDAQYEVPYSTLQVGLIRGGVALNIVPDQCEVQFEMRLLPGVDPQPLLDRLRAVADRLCAERRHARIEIETLNTYPGLHTSDSASFLHEIMRITGDNAPSRIGFGTEGGLFREYLGMPVVVCGPGSIDRAHKADEFILPEELQDGVRFVEQVADMLSRS</sequence>
<dbReference type="PANTHER" id="PTHR43808">
    <property type="entry name" value="ACETYLORNITHINE DEACETYLASE"/>
    <property type="match status" value="1"/>
</dbReference>